<dbReference type="PIRSF" id="PIRSF026802">
    <property type="entry name" value="UCP026802"/>
    <property type="match status" value="1"/>
</dbReference>
<comment type="caution">
    <text evidence="1">The sequence shown here is derived from an EMBL/GenBank/DDBJ whole genome shotgun (WGS) entry which is preliminary data.</text>
</comment>
<gene>
    <name evidence="1" type="ORF">ENN70_01810</name>
</gene>
<sequence>MSESMGLRIPVEYFDGGWKKGEAVISKTAITFAGMVVPFKEIQDLEKLSYEGKEAIRIKKDRNYYLNFGNMQDQIFRYLAFNLKSDRFAVYFLSPATRGGVVVSDSRWDKGYLSITDEALWFLSATRQIRISIENLGSVEKDIRTVGKKQRVVLVITYVENGEVISSFVLCPETTMDMLEEYIRNIINRNKPNEALSEIEEQILTMVYTGVDSVSVESILKITTDELNELYDRLVNLGLARVVKIRKEIELTPKGVALVNEIMKRSAR</sequence>
<evidence type="ECO:0000313" key="1">
    <source>
        <dbReference type="EMBL" id="HET20845.1"/>
    </source>
</evidence>
<accession>A0A7C2S5T5</accession>
<protein>
    <recommendedName>
        <fullName evidence="2">Taxis protein</fullName>
    </recommendedName>
</protein>
<evidence type="ECO:0008006" key="2">
    <source>
        <dbReference type="Google" id="ProtNLM"/>
    </source>
</evidence>
<name>A0A7C2S5T5_ARCFL</name>
<organism evidence="1">
    <name type="scientific">Archaeoglobus fulgidus</name>
    <dbReference type="NCBI Taxonomy" id="2234"/>
    <lineage>
        <taxon>Archaea</taxon>
        <taxon>Methanobacteriati</taxon>
        <taxon>Methanobacteriota</taxon>
        <taxon>Archaeoglobi</taxon>
        <taxon>Archaeoglobales</taxon>
        <taxon>Archaeoglobaceae</taxon>
        <taxon>Archaeoglobus</taxon>
    </lineage>
</organism>
<dbReference type="AlphaFoldDB" id="A0A7C2S5T5"/>
<reference evidence="1" key="1">
    <citation type="journal article" date="2020" name="mSystems">
        <title>Genome- and Community-Level Interaction Insights into Carbon Utilization and Element Cycling Functions of Hydrothermarchaeota in Hydrothermal Sediment.</title>
        <authorList>
            <person name="Zhou Z."/>
            <person name="Liu Y."/>
            <person name="Xu W."/>
            <person name="Pan J."/>
            <person name="Luo Z.H."/>
            <person name="Li M."/>
        </authorList>
    </citation>
    <scope>NUCLEOTIDE SEQUENCE [LARGE SCALE GENOMIC DNA]</scope>
    <source>
        <strain evidence="1">SpSt-12</strain>
    </source>
</reference>
<dbReference type="EMBL" id="DSCQ01000021">
    <property type="protein sequence ID" value="HET20845.1"/>
    <property type="molecule type" value="Genomic_DNA"/>
</dbReference>
<dbReference type="PANTHER" id="PTHR42201:SF1">
    <property type="entry name" value="TAXIS PROTEIN"/>
    <property type="match status" value="1"/>
</dbReference>
<dbReference type="InterPro" id="IPR007381">
    <property type="entry name" value="CheF1/F2"/>
</dbReference>
<dbReference type="Pfam" id="PF04283">
    <property type="entry name" value="CheF-arch"/>
    <property type="match status" value="1"/>
</dbReference>
<dbReference type="PANTHER" id="PTHR42201">
    <property type="entry name" value="TAXIS PROTEIN"/>
    <property type="match status" value="1"/>
</dbReference>
<proteinExistence type="predicted"/>
<dbReference type="GO" id="GO:0006935">
    <property type="term" value="P:chemotaxis"/>
    <property type="evidence" value="ECO:0007669"/>
    <property type="project" value="InterPro"/>
</dbReference>